<keyword evidence="2" id="KW-1185">Reference proteome</keyword>
<sequence length="317" mass="33968">MSSPGEKHTLQPARLNFSSAEESDTSFRTAGSSPRGKTSDSDDATARKMPSSSSTPIGGKSSKKFNRPRLQDSNVKKKSQLFAAPTRSPIALRPRNGSGNVIAPRVSRIAGYFEHLSRMSNARKNQAECSKNSSIANSSGNTTNSNISNNSKDLILMSTISEAKATSSFTPVEKMPRTRNKSNKPGLVATVKSGTNTMSLQPSKTPASSSGIASPKAVSAIMKRRSVQGQTSMFRKTPAKPVRHIRTMFSPARAVRANPRTRANSAKSGSSLNSANIRDAKPMTRVVSRANTTIKTAKAIPRIIVTEDSFQDAQESP</sequence>
<reference evidence="1" key="1">
    <citation type="submission" date="2023-04" db="EMBL/GenBank/DDBJ databases">
        <title>A chromosome-level genome assembly of the parasitoid wasp Eretmocerus hayati.</title>
        <authorList>
            <person name="Zhong Y."/>
            <person name="Liu S."/>
            <person name="Liu Y."/>
        </authorList>
    </citation>
    <scope>NUCLEOTIDE SEQUENCE</scope>
    <source>
        <strain evidence="1">ZJU_SS_LIU_2023</strain>
    </source>
</reference>
<comment type="caution">
    <text evidence="1">The sequence shown here is derived from an EMBL/GenBank/DDBJ whole genome shotgun (WGS) entry which is preliminary data.</text>
</comment>
<protein>
    <submittedName>
        <fullName evidence="1">Uncharacterized protein</fullName>
    </submittedName>
</protein>
<dbReference type="Proteomes" id="UP001239111">
    <property type="component" value="Chromosome 3"/>
</dbReference>
<name>A0ACC2NSV2_9HYME</name>
<proteinExistence type="predicted"/>
<evidence type="ECO:0000313" key="1">
    <source>
        <dbReference type="EMBL" id="KAJ8673317.1"/>
    </source>
</evidence>
<dbReference type="EMBL" id="CM056743">
    <property type="protein sequence ID" value="KAJ8673317.1"/>
    <property type="molecule type" value="Genomic_DNA"/>
</dbReference>
<accession>A0ACC2NSV2</accession>
<gene>
    <name evidence="1" type="ORF">QAD02_004579</name>
</gene>
<organism evidence="1 2">
    <name type="scientific">Eretmocerus hayati</name>
    <dbReference type="NCBI Taxonomy" id="131215"/>
    <lineage>
        <taxon>Eukaryota</taxon>
        <taxon>Metazoa</taxon>
        <taxon>Ecdysozoa</taxon>
        <taxon>Arthropoda</taxon>
        <taxon>Hexapoda</taxon>
        <taxon>Insecta</taxon>
        <taxon>Pterygota</taxon>
        <taxon>Neoptera</taxon>
        <taxon>Endopterygota</taxon>
        <taxon>Hymenoptera</taxon>
        <taxon>Apocrita</taxon>
        <taxon>Proctotrupomorpha</taxon>
        <taxon>Chalcidoidea</taxon>
        <taxon>Aphelinidae</taxon>
        <taxon>Aphelininae</taxon>
        <taxon>Eretmocerus</taxon>
    </lineage>
</organism>
<evidence type="ECO:0000313" key="2">
    <source>
        <dbReference type="Proteomes" id="UP001239111"/>
    </source>
</evidence>